<evidence type="ECO:0000313" key="2">
    <source>
        <dbReference type="Proteomes" id="UP000431401"/>
    </source>
</evidence>
<reference evidence="1 2" key="1">
    <citation type="submission" date="2019-10" db="EMBL/GenBank/DDBJ databases">
        <title>Nocardia macrotermitis sp. nov. and Nocardia aurantia sp. nov., isolated from the gut of fungus growing-termite Macrotermes natalensis.</title>
        <authorList>
            <person name="Benndorf R."/>
            <person name="Schwitalla J."/>
            <person name="Martin K."/>
            <person name="De Beer W."/>
            <person name="Kaster A.-K."/>
            <person name="Vollmers J."/>
            <person name="Poulsen M."/>
            <person name="Beemelmanns C."/>
        </authorList>
    </citation>
    <scope>NUCLEOTIDE SEQUENCE [LARGE SCALE GENOMIC DNA]</scope>
    <source>
        <strain evidence="1 2">RB56</strain>
    </source>
</reference>
<protein>
    <recommendedName>
        <fullName evidence="3">ATP-binding protein</fullName>
    </recommendedName>
</protein>
<gene>
    <name evidence="1" type="ORF">NRB56_11820</name>
</gene>
<dbReference type="SUPFAM" id="SSF52540">
    <property type="entry name" value="P-loop containing nucleoside triphosphate hydrolases"/>
    <property type="match status" value="1"/>
</dbReference>
<dbReference type="InterPro" id="IPR027417">
    <property type="entry name" value="P-loop_NTPase"/>
</dbReference>
<sequence length="525" mass="58317">MKYFNTTGPCDPRRHYMLPAAERIAKAREFIDYGQYFVVNAPRQTGKSTSLIELGHELTAGGNYVALHFSCEVAVPFHDDFVGAGKAILNRIRTAAENAGLPSEQLPPDPWPDTTPGTEVVTGLSAWAARCPMPLVLFFDEIDAIRGDSLVSVLQQLRDGYITQRDRFPYAVVLCGMRDIRDYTAVSGGDLTRLRSADPFNIKVASIRIRDFNLAEVAALYEQHTACTGQQFSTRATDLAYSYSEGQPWLVNALAHEVIRKMRVTGTITDEHIDEAKERLIVAHATHLDSLVDKLSEPRVRRVMEPLIAGSVPAVDPTFDDDVAYVRELGLIANDKTIRVANPIYKEVIVRVLGSGIENVIFAQPSNFRLPDGRLDFPKLLAEFVTFWKQNGEVLVVKQGYHEAAAQLVMMAFLHRIVNGGGYIDREYGLGYRRIDLLVRQAYTAADGHRAWQREALELKVRHDGDEDPLIEGLGQLDAYLDRLDLATGVLAIFDRRASAPPLPVRTAFSEAVSPGGRTITVLRA</sequence>
<evidence type="ECO:0000313" key="1">
    <source>
        <dbReference type="EMBL" id="MQY25625.1"/>
    </source>
</evidence>
<organism evidence="1 2">
    <name type="scientific">Nocardia aurantia</name>
    <dbReference type="NCBI Taxonomy" id="2585199"/>
    <lineage>
        <taxon>Bacteria</taxon>
        <taxon>Bacillati</taxon>
        <taxon>Actinomycetota</taxon>
        <taxon>Actinomycetes</taxon>
        <taxon>Mycobacteriales</taxon>
        <taxon>Nocardiaceae</taxon>
        <taxon>Nocardia</taxon>
    </lineage>
</organism>
<comment type="caution">
    <text evidence="1">The sequence shown here is derived from an EMBL/GenBank/DDBJ whole genome shotgun (WGS) entry which is preliminary data.</text>
</comment>
<dbReference type="RefSeq" id="WP_319942604.1">
    <property type="nucleotide sequence ID" value="NZ_WEGI01000002.1"/>
</dbReference>
<dbReference type="Gene3D" id="3.40.50.300">
    <property type="entry name" value="P-loop containing nucleotide triphosphate hydrolases"/>
    <property type="match status" value="1"/>
</dbReference>
<proteinExistence type="predicted"/>
<dbReference type="EMBL" id="WEGI01000002">
    <property type="protein sequence ID" value="MQY25625.1"/>
    <property type="molecule type" value="Genomic_DNA"/>
</dbReference>
<keyword evidence="2" id="KW-1185">Reference proteome</keyword>
<dbReference type="Proteomes" id="UP000431401">
    <property type="component" value="Unassembled WGS sequence"/>
</dbReference>
<evidence type="ECO:0008006" key="3">
    <source>
        <dbReference type="Google" id="ProtNLM"/>
    </source>
</evidence>
<dbReference type="AlphaFoldDB" id="A0A7K0DIJ3"/>
<accession>A0A7K0DIJ3</accession>
<name>A0A7K0DIJ3_9NOCA</name>